<keyword evidence="1" id="KW-1015">Disulfide bond</keyword>
<dbReference type="EMBL" id="CAEY01000869">
    <property type="status" value="NOT_ANNOTATED_CDS"/>
    <property type="molecule type" value="Genomic_DNA"/>
</dbReference>
<dbReference type="SMART" id="SM00020">
    <property type="entry name" value="Tryp_SPc"/>
    <property type="match status" value="1"/>
</dbReference>
<organism evidence="4 5">
    <name type="scientific">Tetranychus urticae</name>
    <name type="common">Two-spotted spider mite</name>
    <dbReference type="NCBI Taxonomy" id="32264"/>
    <lineage>
        <taxon>Eukaryota</taxon>
        <taxon>Metazoa</taxon>
        <taxon>Ecdysozoa</taxon>
        <taxon>Arthropoda</taxon>
        <taxon>Chelicerata</taxon>
        <taxon>Arachnida</taxon>
        <taxon>Acari</taxon>
        <taxon>Acariformes</taxon>
        <taxon>Trombidiformes</taxon>
        <taxon>Prostigmata</taxon>
        <taxon>Eleutherengona</taxon>
        <taxon>Raphignathae</taxon>
        <taxon>Tetranychoidea</taxon>
        <taxon>Tetranychidae</taxon>
        <taxon>Tetranychus</taxon>
    </lineage>
</organism>
<sequence length="255" mass="28913">MKFFLNRYLICLLIIFVYFPVAENGSPKPTSSLSFIVSIQMNRLHICTGVLITDKIVLTAGHCLSGIKDLESLTIQPNYDDTIHSPADQNKRYGARNKTVHPNMKQLNHDIGLIELNEKVAEVNGVKALPLSNLTNDEIHEDDFLIMAAWGYTRNWKFTTKLSLAQIKLLENKKCVKRFKVRPGNEIICAMSYHTKICRGDGGAPIFRYDPLTGEKEVIGLLIYATIHCKADMFIAVQVSSNYDWIKNSIEYTNE</sequence>
<dbReference type="Pfam" id="PF00089">
    <property type="entry name" value="Trypsin"/>
    <property type="match status" value="1"/>
</dbReference>
<dbReference type="OrthoDB" id="10051896at2759"/>
<dbReference type="Gene3D" id="2.40.10.10">
    <property type="entry name" value="Trypsin-like serine proteases"/>
    <property type="match status" value="1"/>
</dbReference>
<dbReference type="Proteomes" id="UP000015104">
    <property type="component" value="Unassembled WGS sequence"/>
</dbReference>
<dbReference type="InterPro" id="IPR051333">
    <property type="entry name" value="CLIP_Serine_Protease"/>
</dbReference>
<dbReference type="PROSITE" id="PS00134">
    <property type="entry name" value="TRYPSIN_HIS"/>
    <property type="match status" value="1"/>
</dbReference>
<dbReference type="PRINTS" id="PR00722">
    <property type="entry name" value="CHYMOTRYPSIN"/>
</dbReference>
<keyword evidence="2" id="KW-0732">Signal</keyword>
<dbReference type="InterPro" id="IPR043504">
    <property type="entry name" value="Peptidase_S1_PA_chymotrypsin"/>
</dbReference>
<accession>T1L0U2</accession>
<protein>
    <recommendedName>
        <fullName evidence="3">Peptidase S1 domain-containing protein</fullName>
    </recommendedName>
</protein>
<dbReference type="OMA" id="NGRHICT"/>
<dbReference type="PANTHER" id="PTHR24260:SF136">
    <property type="entry name" value="GH08193P-RELATED"/>
    <property type="match status" value="1"/>
</dbReference>
<dbReference type="EnsemblMetazoa" id="tetur30g01940.1">
    <property type="protein sequence ID" value="tetur30g01940.1"/>
    <property type="gene ID" value="tetur30g01940"/>
</dbReference>
<dbReference type="InterPro" id="IPR018114">
    <property type="entry name" value="TRYPSIN_HIS"/>
</dbReference>
<dbReference type="FunFam" id="2.40.10.10:FF:000068">
    <property type="entry name" value="transmembrane protease serine 2"/>
    <property type="match status" value="1"/>
</dbReference>
<evidence type="ECO:0000259" key="3">
    <source>
        <dbReference type="PROSITE" id="PS50240"/>
    </source>
</evidence>
<keyword evidence="5" id="KW-1185">Reference proteome</keyword>
<dbReference type="HOGENOM" id="CLU_006842_7_1_1"/>
<dbReference type="KEGG" id="tut:107369233"/>
<dbReference type="PROSITE" id="PS50240">
    <property type="entry name" value="TRYPSIN_DOM"/>
    <property type="match status" value="1"/>
</dbReference>
<dbReference type="STRING" id="32264.T1L0U2"/>
<feature type="signal peptide" evidence="2">
    <location>
        <begin position="1"/>
        <end position="24"/>
    </location>
</feature>
<feature type="chain" id="PRO_5004592102" description="Peptidase S1 domain-containing protein" evidence="2">
    <location>
        <begin position="25"/>
        <end position="255"/>
    </location>
</feature>
<evidence type="ECO:0000256" key="2">
    <source>
        <dbReference type="SAM" id="SignalP"/>
    </source>
</evidence>
<dbReference type="PANTHER" id="PTHR24260">
    <property type="match status" value="1"/>
</dbReference>
<evidence type="ECO:0000313" key="5">
    <source>
        <dbReference type="Proteomes" id="UP000015104"/>
    </source>
</evidence>
<dbReference type="eggNOG" id="KOG3627">
    <property type="taxonomic scope" value="Eukaryota"/>
</dbReference>
<reference evidence="5" key="1">
    <citation type="submission" date="2011-08" db="EMBL/GenBank/DDBJ databases">
        <authorList>
            <person name="Rombauts S."/>
        </authorList>
    </citation>
    <scope>NUCLEOTIDE SEQUENCE</scope>
    <source>
        <strain evidence="5">London</strain>
    </source>
</reference>
<dbReference type="InterPro" id="IPR001314">
    <property type="entry name" value="Peptidase_S1A"/>
</dbReference>
<dbReference type="GO" id="GO:0006508">
    <property type="term" value="P:proteolysis"/>
    <property type="evidence" value="ECO:0007669"/>
    <property type="project" value="InterPro"/>
</dbReference>
<dbReference type="InterPro" id="IPR009003">
    <property type="entry name" value="Peptidase_S1_PA"/>
</dbReference>
<evidence type="ECO:0000313" key="4">
    <source>
        <dbReference type="EnsemblMetazoa" id="tetur30g01940.1"/>
    </source>
</evidence>
<dbReference type="GO" id="GO:0004252">
    <property type="term" value="F:serine-type endopeptidase activity"/>
    <property type="evidence" value="ECO:0007669"/>
    <property type="project" value="InterPro"/>
</dbReference>
<reference evidence="4" key="2">
    <citation type="submission" date="2015-06" db="UniProtKB">
        <authorList>
            <consortium name="EnsemblMetazoa"/>
        </authorList>
    </citation>
    <scope>IDENTIFICATION</scope>
</reference>
<proteinExistence type="predicted"/>
<dbReference type="AlphaFoldDB" id="T1L0U2"/>
<evidence type="ECO:0000256" key="1">
    <source>
        <dbReference type="ARBA" id="ARBA00023157"/>
    </source>
</evidence>
<gene>
    <name evidence="4" type="primary">107369233</name>
</gene>
<dbReference type="SUPFAM" id="SSF50494">
    <property type="entry name" value="Trypsin-like serine proteases"/>
    <property type="match status" value="1"/>
</dbReference>
<dbReference type="InterPro" id="IPR001254">
    <property type="entry name" value="Trypsin_dom"/>
</dbReference>
<feature type="domain" description="Peptidase S1" evidence="3">
    <location>
        <begin position="22"/>
        <end position="251"/>
    </location>
</feature>
<name>T1L0U2_TETUR</name>